<keyword evidence="2" id="KW-0732">Signal</keyword>
<organism evidence="3 4">
    <name type="scientific">Agaricus bisporus var. burnettii</name>
    <dbReference type="NCBI Taxonomy" id="192524"/>
    <lineage>
        <taxon>Eukaryota</taxon>
        <taxon>Fungi</taxon>
        <taxon>Dikarya</taxon>
        <taxon>Basidiomycota</taxon>
        <taxon>Agaricomycotina</taxon>
        <taxon>Agaricomycetes</taxon>
        <taxon>Agaricomycetidae</taxon>
        <taxon>Agaricales</taxon>
        <taxon>Agaricineae</taxon>
        <taxon>Agaricaceae</taxon>
        <taxon>Agaricus</taxon>
    </lineage>
</organism>
<reference evidence="3 4" key="1">
    <citation type="journal article" name="Sci. Rep.">
        <title>Telomere-to-telomere assembled and centromere annotated genomes of the two main subspecies of the button mushroom Agaricus bisporus reveal especially polymorphic chromosome ends.</title>
        <authorList>
            <person name="Sonnenberg A.S.M."/>
            <person name="Sedaghat-Telgerd N."/>
            <person name="Lavrijssen B."/>
            <person name="Ohm R.A."/>
            <person name="Hendrickx P.M."/>
            <person name="Scholtmeijer K."/>
            <person name="Baars J.J.P."/>
            <person name="van Peer A."/>
        </authorList>
    </citation>
    <scope>NUCLEOTIDE SEQUENCE [LARGE SCALE GENOMIC DNA]</scope>
    <source>
        <strain evidence="3 4">H119_p4</strain>
    </source>
</reference>
<feature type="compositionally biased region" description="Basic and acidic residues" evidence="1">
    <location>
        <begin position="141"/>
        <end position="150"/>
    </location>
</feature>
<evidence type="ECO:0000256" key="2">
    <source>
        <dbReference type="SAM" id="SignalP"/>
    </source>
</evidence>
<dbReference type="EMBL" id="JABXXO010000001">
    <property type="protein sequence ID" value="KAF7785030.1"/>
    <property type="molecule type" value="Genomic_DNA"/>
</dbReference>
<gene>
    <name evidence="3" type="ORF">Agabi119p4_1195</name>
</gene>
<dbReference type="AlphaFoldDB" id="A0A8H7FCD2"/>
<feature type="compositionally biased region" description="Gly residues" evidence="1">
    <location>
        <begin position="125"/>
        <end position="140"/>
    </location>
</feature>
<protein>
    <submittedName>
        <fullName evidence="3">Uncharacterized protein</fullName>
    </submittedName>
</protein>
<feature type="chain" id="PRO_5034898332" evidence="2">
    <location>
        <begin position="20"/>
        <end position="161"/>
    </location>
</feature>
<accession>A0A8H7FCD2</accession>
<dbReference type="Proteomes" id="UP000629468">
    <property type="component" value="Unassembled WGS sequence"/>
</dbReference>
<comment type="caution">
    <text evidence="3">The sequence shown here is derived from an EMBL/GenBank/DDBJ whole genome shotgun (WGS) entry which is preliminary data.</text>
</comment>
<evidence type="ECO:0000313" key="3">
    <source>
        <dbReference type="EMBL" id="KAF7785030.1"/>
    </source>
</evidence>
<name>A0A8H7FCD2_AGABI</name>
<sequence length="161" mass="17664">MRVSSALIALSTLLPLAASSYVPSERCKSNEFWWDDKKCCLPYGGPNSPPQPPKSTYCPPSGYYWHKDKGCCAPKNPPQPNHPEPQCGKGHNWYQSLHYCVPEPHHTTTSTYHKPSPTPYYPYGGYHGSQHGGKGSYGDKGSGKDGESNKGHGYSGRSGDF</sequence>
<evidence type="ECO:0000313" key="4">
    <source>
        <dbReference type="Proteomes" id="UP000629468"/>
    </source>
</evidence>
<feature type="signal peptide" evidence="2">
    <location>
        <begin position="1"/>
        <end position="19"/>
    </location>
</feature>
<proteinExistence type="predicted"/>
<feature type="region of interest" description="Disordered" evidence="1">
    <location>
        <begin position="122"/>
        <end position="161"/>
    </location>
</feature>
<evidence type="ECO:0000256" key="1">
    <source>
        <dbReference type="SAM" id="MobiDB-lite"/>
    </source>
</evidence>